<evidence type="ECO:0000313" key="2">
    <source>
        <dbReference type="Proteomes" id="UP000431533"/>
    </source>
</evidence>
<comment type="caution">
    <text evidence="1">The sequence shown here is derived from an EMBL/GenBank/DDBJ whole genome shotgun (WGS) entry which is preliminary data.</text>
</comment>
<sequence length="29" mass="3598">MPPRSHRRSTKVCTRCRQLRLQIPRMYNL</sequence>
<dbReference type="GeneID" id="41982101"/>
<dbReference type="Proteomes" id="UP000431533">
    <property type="component" value="Unassembled WGS sequence"/>
</dbReference>
<gene>
    <name evidence="1" type="ORF">LHYA1_G001903</name>
</gene>
<accession>A0A8H8R6F6</accession>
<dbReference type="RefSeq" id="XP_031007353.1">
    <property type="nucleotide sequence ID" value="XM_031146881.1"/>
</dbReference>
<name>A0A8H8R6F6_9HELO</name>
<organism evidence="1 2">
    <name type="scientific">Lachnellula hyalina</name>
    <dbReference type="NCBI Taxonomy" id="1316788"/>
    <lineage>
        <taxon>Eukaryota</taxon>
        <taxon>Fungi</taxon>
        <taxon>Dikarya</taxon>
        <taxon>Ascomycota</taxon>
        <taxon>Pezizomycotina</taxon>
        <taxon>Leotiomycetes</taxon>
        <taxon>Helotiales</taxon>
        <taxon>Lachnaceae</taxon>
        <taxon>Lachnellula</taxon>
    </lineage>
</organism>
<protein>
    <submittedName>
        <fullName evidence="1">Uncharacterized protein</fullName>
    </submittedName>
</protein>
<reference evidence="1 2" key="1">
    <citation type="submission" date="2018-05" db="EMBL/GenBank/DDBJ databases">
        <title>Genome sequencing and assembly of the regulated plant pathogen Lachnellula willkommii and related sister species for the development of diagnostic species identification markers.</title>
        <authorList>
            <person name="Giroux E."/>
            <person name="Bilodeau G."/>
        </authorList>
    </citation>
    <scope>NUCLEOTIDE SEQUENCE [LARGE SCALE GENOMIC DNA]</scope>
    <source>
        <strain evidence="1 2">CBS 185.66</strain>
    </source>
</reference>
<dbReference type="EMBL" id="QGMH01000029">
    <property type="protein sequence ID" value="TVY28565.1"/>
    <property type="molecule type" value="Genomic_DNA"/>
</dbReference>
<keyword evidence="2" id="KW-1185">Reference proteome</keyword>
<evidence type="ECO:0000313" key="1">
    <source>
        <dbReference type="EMBL" id="TVY28565.1"/>
    </source>
</evidence>
<dbReference type="AlphaFoldDB" id="A0A8H8R6F6"/>
<proteinExistence type="predicted"/>